<organism evidence="2 3">
    <name type="scientific">Eumeta variegata</name>
    <name type="common">Bagworm moth</name>
    <name type="synonym">Eumeta japonica</name>
    <dbReference type="NCBI Taxonomy" id="151549"/>
    <lineage>
        <taxon>Eukaryota</taxon>
        <taxon>Metazoa</taxon>
        <taxon>Ecdysozoa</taxon>
        <taxon>Arthropoda</taxon>
        <taxon>Hexapoda</taxon>
        <taxon>Insecta</taxon>
        <taxon>Pterygota</taxon>
        <taxon>Neoptera</taxon>
        <taxon>Endopterygota</taxon>
        <taxon>Lepidoptera</taxon>
        <taxon>Glossata</taxon>
        <taxon>Ditrysia</taxon>
        <taxon>Tineoidea</taxon>
        <taxon>Psychidae</taxon>
        <taxon>Oiketicinae</taxon>
        <taxon>Eumeta</taxon>
    </lineage>
</organism>
<sequence length="82" mass="9108">MIEHCRRHSELESDRRAHKDPDTVKVAGDHRGLPALEPRELPSGGAGALKECAEVGRRTITRSLRAFERSLPACPPRRVDVS</sequence>
<evidence type="ECO:0000256" key="1">
    <source>
        <dbReference type="SAM" id="MobiDB-lite"/>
    </source>
</evidence>
<gene>
    <name evidence="2" type="ORF">EVAR_82919_1</name>
</gene>
<comment type="caution">
    <text evidence="2">The sequence shown here is derived from an EMBL/GenBank/DDBJ whole genome shotgun (WGS) entry which is preliminary data.</text>
</comment>
<evidence type="ECO:0000313" key="2">
    <source>
        <dbReference type="EMBL" id="GBP57207.1"/>
    </source>
</evidence>
<dbReference type="AlphaFoldDB" id="A0A4C1X4H9"/>
<evidence type="ECO:0000313" key="3">
    <source>
        <dbReference type="Proteomes" id="UP000299102"/>
    </source>
</evidence>
<accession>A0A4C1X4H9</accession>
<proteinExistence type="predicted"/>
<protein>
    <submittedName>
        <fullName evidence="2">Uncharacterized protein</fullName>
    </submittedName>
</protein>
<dbReference type="EMBL" id="BGZK01000711">
    <property type="protein sequence ID" value="GBP57207.1"/>
    <property type="molecule type" value="Genomic_DNA"/>
</dbReference>
<dbReference type="Proteomes" id="UP000299102">
    <property type="component" value="Unassembled WGS sequence"/>
</dbReference>
<feature type="compositionally biased region" description="Basic and acidic residues" evidence="1">
    <location>
        <begin position="1"/>
        <end position="40"/>
    </location>
</feature>
<feature type="region of interest" description="Disordered" evidence="1">
    <location>
        <begin position="1"/>
        <end position="46"/>
    </location>
</feature>
<reference evidence="2 3" key="1">
    <citation type="journal article" date="2019" name="Commun. Biol.">
        <title>The bagworm genome reveals a unique fibroin gene that provides high tensile strength.</title>
        <authorList>
            <person name="Kono N."/>
            <person name="Nakamura H."/>
            <person name="Ohtoshi R."/>
            <person name="Tomita M."/>
            <person name="Numata K."/>
            <person name="Arakawa K."/>
        </authorList>
    </citation>
    <scope>NUCLEOTIDE SEQUENCE [LARGE SCALE GENOMIC DNA]</scope>
</reference>
<keyword evidence="3" id="KW-1185">Reference proteome</keyword>
<name>A0A4C1X4H9_EUMVA</name>